<evidence type="ECO:0000313" key="3">
    <source>
        <dbReference type="Proteomes" id="UP000178622"/>
    </source>
</evidence>
<sequence>MSGLTINEAKELMKKYLSAKLPTYPGTYYGTYGGFPNAHSNCTLFSQWFLKNYTNDDINLSQPSGNGCEMVQYFINANKGKLSASNTPTAFSLFSITANNGYYYTGEAGHTGIVLGIQGNTVITGEANYGVPFTNLDANYPYNGIVVRTYSTNVFNSTTGITFVDLNKYIADVLKNKKGDSKQMVNVINHIVVPGNPAQDNGYSVAPWTGVHLHSTGNPNSTMQNERDFLSRNYMNANYTHLVGFNHETGQAEAWQVMAKGGAYDVGGSANWDGWASIEFVEGSIKTQAQFDAAYRVYLELSRQLLDELGGDYNVDDGSYTGIETHDYISKTGRGSDHTDPLGFLSKWGISYAQLKKDMVSKSWNASQPSKPVQQGYKNKLVVGKQACKWSPSSKAKSIPKFVIGQTYDILKERPINYSRSKKEFLIGKGNTPTGWLLEQDVERFV</sequence>
<organism evidence="2 3">
    <name type="scientific">Floricoccus tropicus</name>
    <dbReference type="NCBI Taxonomy" id="1859473"/>
    <lineage>
        <taxon>Bacteria</taxon>
        <taxon>Bacillati</taxon>
        <taxon>Bacillota</taxon>
        <taxon>Bacilli</taxon>
        <taxon>Lactobacillales</taxon>
        <taxon>Streptococcaceae</taxon>
        <taxon>Floricoccus</taxon>
    </lineage>
</organism>
<dbReference type="SUPFAM" id="SSF55846">
    <property type="entry name" value="N-acetylmuramoyl-L-alanine amidase-like"/>
    <property type="match status" value="1"/>
</dbReference>
<protein>
    <recommendedName>
        <fullName evidence="1">N-acetylmuramoyl-L-alanine amidase domain-containing protein</fullName>
    </recommendedName>
</protein>
<dbReference type="Gene3D" id="3.40.80.10">
    <property type="entry name" value="Peptidoglycan recognition protein-like"/>
    <property type="match status" value="1"/>
</dbReference>
<dbReference type="InterPro" id="IPR036505">
    <property type="entry name" value="Amidase/PGRP_sf"/>
</dbReference>
<keyword evidence="3" id="KW-1185">Reference proteome</keyword>
<reference evidence="3" key="1">
    <citation type="submission" date="2016-09" db="EMBL/GenBank/DDBJ databases">
        <title>Draft genome sequence of a novel species of the family Streptococcaceae isolated from flowers.</title>
        <authorList>
            <person name="Chuah L.-O."/>
            <person name="Yap K.-P."/>
            <person name="Thong K.L."/>
            <person name="Liong M.T."/>
            <person name="Ahmad R."/>
            <person name="Rusul G."/>
        </authorList>
    </citation>
    <scope>NUCLEOTIDE SEQUENCE [LARGE SCALE GENOMIC DNA]</scope>
    <source>
        <strain evidence="3">DF1</strain>
    </source>
</reference>
<dbReference type="GO" id="GO:0008745">
    <property type="term" value="F:N-acetylmuramoyl-L-alanine amidase activity"/>
    <property type="evidence" value="ECO:0007669"/>
    <property type="project" value="InterPro"/>
</dbReference>
<name>A0A1E8GKQ0_9LACT</name>
<dbReference type="InterPro" id="IPR002502">
    <property type="entry name" value="Amidase_domain"/>
</dbReference>
<evidence type="ECO:0000259" key="1">
    <source>
        <dbReference type="SMART" id="SM00644"/>
    </source>
</evidence>
<dbReference type="Proteomes" id="UP000178622">
    <property type="component" value="Unassembled WGS sequence"/>
</dbReference>
<comment type="caution">
    <text evidence="2">The sequence shown here is derived from an EMBL/GenBank/DDBJ whole genome shotgun (WGS) entry which is preliminary data.</text>
</comment>
<dbReference type="GO" id="GO:0009253">
    <property type="term" value="P:peptidoglycan catabolic process"/>
    <property type="evidence" value="ECO:0007669"/>
    <property type="project" value="InterPro"/>
</dbReference>
<feature type="domain" description="N-acetylmuramoyl-L-alanine amidase" evidence="1">
    <location>
        <begin position="198"/>
        <end position="342"/>
    </location>
</feature>
<dbReference type="SMART" id="SM00644">
    <property type="entry name" value="Ami_2"/>
    <property type="match status" value="1"/>
</dbReference>
<gene>
    <name evidence="2" type="ORF">BG261_05315</name>
</gene>
<dbReference type="OrthoDB" id="9805070at2"/>
<dbReference type="RefSeq" id="WP_070792742.1">
    <property type="nucleotide sequence ID" value="NZ_MKIR01000023.1"/>
</dbReference>
<accession>A0A1E8GKQ0</accession>
<evidence type="ECO:0000313" key="2">
    <source>
        <dbReference type="EMBL" id="OFI48809.1"/>
    </source>
</evidence>
<dbReference type="EMBL" id="MKIR01000023">
    <property type="protein sequence ID" value="OFI48809.1"/>
    <property type="molecule type" value="Genomic_DNA"/>
</dbReference>
<dbReference type="STRING" id="1859473.BG261_05315"/>
<dbReference type="AlphaFoldDB" id="A0A1E8GKQ0"/>
<proteinExistence type="predicted"/>